<gene>
    <name evidence="8" type="ORF">GCM10010968_17310</name>
</gene>
<feature type="transmembrane region" description="Helical" evidence="6">
    <location>
        <begin position="346"/>
        <end position="366"/>
    </location>
</feature>
<feature type="domain" description="Citrate transporter-like" evidence="7">
    <location>
        <begin position="14"/>
        <end position="408"/>
    </location>
</feature>
<keyword evidence="5 6" id="KW-0472">Membrane</keyword>
<organism evidence="8 9">
    <name type="scientific">Agrococcus terreus</name>
    <dbReference type="NCBI Taxonomy" id="574649"/>
    <lineage>
        <taxon>Bacteria</taxon>
        <taxon>Bacillati</taxon>
        <taxon>Actinomycetota</taxon>
        <taxon>Actinomycetes</taxon>
        <taxon>Micrococcales</taxon>
        <taxon>Microbacteriaceae</taxon>
        <taxon>Agrococcus</taxon>
    </lineage>
</organism>
<feature type="transmembrane region" description="Helical" evidence="6">
    <location>
        <begin position="29"/>
        <end position="50"/>
    </location>
</feature>
<feature type="transmembrane region" description="Helical" evidence="6">
    <location>
        <begin position="414"/>
        <end position="432"/>
    </location>
</feature>
<keyword evidence="4 6" id="KW-1133">Transmembrane helix</keyword>
<accession>A0ABQ2KN81</accession>
<evidence type="ECO:0000256" key="4">
    <source>
        <dbReference type="ARBA" id="ARBA00022989"/>
    </source>
</evidence>
<comment type="caution">
    <text evidence="8">The sequence shown here is derived from an EMBL/GenBank/DDBJ whole genome shotgun (WGS) entry which is preliminary data.</text>
</comment>
<feature type="transmembrane region" description="Helical" evidence="6">
    <location>
        <begin position="107"/>
        <end position="130"/>
    </location>
</feature>
<dbReference type="Proteomes" id="UP000626982">
    <property type="component" value="Unassembled WGS sequence"/>
</dbReference>
<comment type="subcellular location">
    <subcellularLocation>
        <location evidence="1">Membrane</location>
        <topology evidence="1">Multi-pass membrane protein</topology>
    </subcellularLocation>
</comment>
<keyword evidence="3 6" id="KW-0812">Transmembrane</keyword>
<proteinExistence type="predicted"/>
<evidence type="ECO:0000313" key="9">
    <source>
        <dbReference type="Proteomes" id="UP000626982"/>
    </source>
</evidence>
<dbReference type="NCBIfam" id="TIGR00784">
    <property type="entry name" value="citMHS"/>
    <property type="match status" value="1"/>
</dbReference>
<keyword evidence="2" id="KW-0813">Transport</keyword>
<reference evidence="9" key="1">
    <citation type="journal article" date="2019" name="Int. J. Syst. Evol. Microbiol.">
        <title>The Global Catalogue of Microorganisms (GCM) 10K type strain sequencing project: providing services to taxonomists for standard genome sequencing and annotation.</title>
        <authorList>
            <consortium name="The Broad Institute Genomics Platform"/>
            <consortium name="The Broad Institute Genome Sequencing Center for Infectious Disease"/>
            <person name="Wu L."/>
            <person name="Ma J."/>
        </authorList>
    </citation>
    <scope>NUCLEOTIDE SEQUENCE [LARGE SCALE GENOMIC DNA]</scope>
    <source>
        <strain evidence="9">CGMCC 1.6960</strain>
    </source>
</reference>
<feature type="transmembrane region" description="Helical" evidence="6">
    <location>
        <begin position="285"/>
        <end position="303"/>
    </location>
</feature>
<feature type="transmembrane region" description="Helical" evidence="6">
    <location>
        <begin position="315"/>
        <end position="334"/>
    </location>
</feature>
<feature type="transmembrane region" description="Helical" evidence="6">
    <location>
        <begin position="173"/>
        <end position="194"/>
    </location>
</feature>
<evidence type="ECO:0000256" key="3">
    <source>
        <dbReference type="ARBA" id="ARBA00022692"/>
    </source>
</evidence>
<evidence type="ECO:0000256" key="6">
    <source>
        <dbReference type="SAM" id="Phobius"/>
    </source>
</evidence>
<feature type="transmembrane region" description="Helical" evidence="6">
    <location>
        <begin position="62"/>
        <end position="87"/>
    </location>
</feature>
<sequence>MLVVLGFVMIAVFMTIVMTKRATPIVTLILVPLIFGLFAGAGLGIGDMIVEAVLNLAPTAGLLFFAIIYFGTMIDVGLFDPLIRLILRFVGHDPVKLVVGTALLTSVISLDGDGSTTFIIVTSALLPIYLKLGMSPVVLTVTAAMSNGVLNTVPWGGSTSRAAASLQLSPIDIFVPMIPAIVAGLLTVCVFAYFMGISERKRIGTLSLDDRRVLAEREPVAVGAAASGARAGGSSVAIRDDFSVPLDTQNMLAVRPKARPRLIWVNLVLTLATMTVLVADFTEPVVVFMVAAAVALVINFPEVREQSEQIKAHADSVISVVGMIFAATVLTGVMNGTGMVSAMAEWLVTVIPSDLGPVMAVIVGLLSIPFTFIMTNDAFYFGILPILAETATHFDISTIEMARASLVGQALHQSSPLVASFLLLIGLANVSLGEHFKKVIWRGTIVAVVMLIVGGLTLAYPLF</sequence>
<keyword evidence="9" id="KW-1185">Reference proteome</keyword>
<dbReference type="InterPro" id="IPR004680">
    <property type="entry name" value="Cit_transptr-like_dom"/>
</dbReference>
<dbReference type="Pfam" id="PF03600">
    <property type="entry name" value="CitMHS"/>
    <property type="match status" value="1"/>
</dbReference>
<evidence type="ECO:0000256" key="5">
    <source>
        <dbReference type="ARBA" id="ARBA00023136"/>
    </source>
</evidence>
<evidence type="ECO:0000313" key="8">
    <source>
        <dbReference type="EMBL" id="GGN84964.1"/>
    </source>
</evidence>
<evidence type="ECO:0000259" key="7">
    <source>
        <dbReference type="Pfam" id="PF03600"/>
    </source>
</evidence>
<feature type="transmembrane region" description="Helical" evidence="6">
    <location>
        <begin position="439"/>
        <end position="460"/>
    </location>
</feature>
<feature type="transmembrane region" description="Helical" evidence="6">
    <location>
        <begin position="262"/>
        <end position="279"/>
    </location>
</feature>
<feature type="transmembrane region" description="Helical" evidence="6">
    <location>
        <begin position="378"/>
        <end position="394"/>
    </location>
</feature>
<evidence type="ECO:0000256" key="1">
    <source>
        <dbReference type="ARBA" id="ARBA00004141"/>
    </source>
</evidence>
<dbReference type="RefSeq" id="WP_188717766.1">
    <property type="nucleotide sequence ID" value="NZ_BAABBD010000002.1"/>
</dbReference>
<name>A0ABQ2KN81_9MICO</name>
<dbReference type="EMBL" id="BMLM01000001">
    <property type="protein sequence ID" value="GGN84964.1"/>
    <property type="molecule type" value="Genomic_DNA"/>
</dbReference>
<dbReference type="InterPro" id="IPR014738">
    <property type="entry name" value="Citrate_transporter"/>
</dbReference>
<protein>
    <submittedName>
        <fullName evidence="8">Citrate:proton symporter</fullName>
    </submittedName>
</protein>
<evidence type="ECO:0000256" key="2">
    <source>
        <dbReference type="ARBA" id="ARBA00022448"/>
    </source>
</evidence>